<gene>
    <name evidence="1" type="ORF">A2561_05195</name>
</gene>
<accession>A0A1G2JPF8</accession>
<comment type="caution">
    <text evidence="1">The sequence shown here is derived from an EMBL/GenBank/DDBJ whole genome shotgun (WGS) entry which is preliminary data.</text>
</comment>
<evidence type="ECO:0000313" key="2">
    <source>
        <dbReference type="Proteomes" id="UP000178935"/>
    </source>
</evidence>
<evidence type="ECO:0000313" key="1">
    <source>
        <dbReference type="EMBL" id="OGZ88170.1"/>
    </source>
</evidence>
<organism evidence="1 2">
    <name type="scientific">Candidatus Staskawiczbacteria bacterium RIFOXYD1_FULL_32_13</name>
    <dbReference type="NCBI Taxonomy" id="1802234"/>
    <lineage>
        <taxon>Bacteria</taxon>
        <taxon>Candidatus Staskawicziibacteriota</taxon>
    </lineage>
</organism>
<dbReference type="EMBL" id="MHPU01000029">
    <property type="protein sequence ID" value="OGZ88170.1"/>
    <property type="molecule type" value="Genomic_DNA"/>
</dbReference>
<proteinExistence type="predicted"/>
<dbReference type="AlphaFoldDB" id="A0A1G2JPF8"/>
<sequence length="93" mass="10642">MFSDSNLEKLRDELPEGFSIDWHPWRGSGIGGKCVRLCYSGPKLEKLIQKRFGKPLPRTRSLFIEDSNPTSDEYVRSRVLSALEATQSELEQL</sequence>
<protein>
    <submittedName>
        <fullName evidence="1">Uncharacterized protein</fullName>
    </submittedName>
</protein>
<name>A0A1G2JPF8_9BACT</name>
<reference evidence="1 2" key="1">
    <citation type="journal article" date="2016" name="Nat. Commun.">
        <title>Thousands of microbial genomes shed light on interconnected biogeochemical processes in an aquifer system.</title>
        <authorList>
            <person name="Anantharaman K."/>
            <person name="Brown C.T."/>
            <person name="Hug L.A."/>
            <person name="Sharon I."/>
            <person name="Castelle C.J."/>
            <person name="Probst A.J."/>
            <person name="Thomas B.C."/>
            <person name="Singh A."/>
            <person name="Wilkins M.J."/>
            <person name="Karaoz U."/>
            <person name="Brodie E.L."/>
            <person name="Williams K.H."/>
            <person name="Hubbard S.S."/>
            <person name="Banfield J.F."/>
        </authorList>
    </citation>
    <scope>NUCLEOTIDE SEQUENCE [LARGE SCALE GENOMIC DNA]</scope>
</reference>
<dbReference type="Proteomes" id="UP000178935">
    <property type="component" value="Unassembled WGS sequence"/>
</dbReference>